<feature type="signal peptide" evidence="2">
    <location>
        <begin position="1"/>
        <end position="29"/>
    </location>
</feature>
<evidence type="ECO:0000256" key="1">
    <source>
        <dbReference type="SAM" id="MobiDB-lite"/>
    </source>
</evidence>
<evidence type="ECO:0000259" key="3">
    <source>
        <dbReference type="Pfam" id="PF05738"/>
    </source>
</evidence>
<proteinExistence type="predicted"/>
<keyword evidence="5" id="KW-1185">Reference proteome</keyword>
<evidence type="ECO:0000313" key="4">
    <source>
        <dbReference type="EMBL" id="SFG56994.1"/>
    </source>
</evidence>
<accession>A0A1I2SW89</accession>
<evidence type="ECO:0000256" key="2">
    <source>
        <dbReference type="SAM" id="SignalP"/>
    </source>
</evidence>
<feature type="domain" description="CNA-B" evidence="3">
    <location>
        <begin position="709"/>
        <end position="796"/>
    </location>
</feature>
<dbReference type="SUPFAM" id="SSF49478">
    <property type="entry name" value="Cna protein B-type domain"/>
    <property type="match status" value="2"/>
</dbReference>
<sequence>MTTTRRRATYLIMALLLIFSPLMGVTAQATPVNSEENLRELIAAAGTEPTTIELEGTLEITEAITIPAGADITFIPAGPGDATLQSGANSSGVVVRVEEGAALSLDPSTDGGKVIISAHQSATRVLDVAGEVTMNDGLLTGLKASGWSPSAIRLPEENRSVHGTGAVTVYGKGIMTMNGGAITENDINGKSSTEAFPANLAVAEGGTFILNGGDIRDGKAPMDWTPFSTGGVGLFEGATFTMNGGRITNNRGGASGGIMINNGDIYRDGEINGADREEDRAYWNALPLVNLQINGGEISENYGNMYGGGIGGFGKFAIEMNDGSIHDNEARFYGGGVLVDDYFVDGASDSNGVPVPGKTSPGLGQSLGYSIEEWREIVHASFEMNGGKISNNTAGFAGGGINANSDGVLLKAGEISDNTVPDNPIGMGGGVYATVQPYTLRMQNVLFENNYAPHGGGLWNCPTGQTTIHLEDGATFIGNTTIEGGDGRDFEIFPFGHEAEKPPVYLRLANRMLGGEGVKWYVDGFDSPFFVDQFDPENPGEPVDIDDLNANPRYVGLAAVGAAEGAPAREFARLIIRNNKATGGFGGGVGSNTNVEIGTGDNPGNLKVKKEWVNKRPIPGGLTIRLLANETPIDEVELTAENNWEHTFEGLPTYSNGKLIEYTIDEKDVPAGWSGNILDPITFERTADDKDPTVVERHLTLVNIDLTEVTGTKVWADEQAEHPDIQLQLFRKIDDGEAEPVGEPQLLDNGATTYTWSNLPVGDAEGNLYTYFVEEVATPEGYEKTTSDDGLTITNSPTSTPETSTPVTTPETSTPVTTPETSTPVTTPETSTPVTTPVTTPETSTPVTTPETSTPVTTPVTTPETSTPVTTPETSTPVTTPENDDHSGNDYSGDASE</sequence>
<reference evidence="4 5" key="1">
    <citation type="submission" date="2016-10" db="EMBL/GenBank/DDBJ databases">
        <authorList>
            <person name="de Groot N.N."/>
        </authorList>
    </citation>
    <scope>NUCLEOTIDE SEQUENCE [LARGE SCALE GENOMIC DNA]</scope>
    <source>
        <strain>J11</strain>
        <strain evidence="5">PG 39</strain>
    </source>
</reference>
<dbReference type="Gene3D" id="2.60.40.1140">
    <property type="entry name" value="Collagen-binding surface protein Cna, B-type domain"/>
    <property type="match status" value="2"/>
</dbReference>
<feature type="domain" description="CNA-B" evidence="3">
    <location>
        <begin position="607"/>
        <end position="673"/>
    </location>
</feature>
<feature type="compositionally biased region" description="Low complexity" evidence="1">
    <location>
        <begin position="796"/>
        <end position="881"/>
    </location>
</feature>
<feature type="chain" id="PRO_5011618254" description="CNA-B domain-containing protein" evidence="2">
    <location>
        <begin position="30"/>
        <end position="897"/>
    </location>
</feature>
<protein>
    <recommendedName>
        <fullName evidence="3">CNA-B domain-containing protein</fullName>
    </recommendedName>
</protein>
<dbReference type="EMBL" id="FOPJ01000006">
    <property type="protein sequence ID" value="SFG56994.1"/>
    <property type="molecule type" value="Genomic_DNA"/>
</dbReference>
<gene>
    <name evidence="4" type="ORF">SAMN05660282_01280</name>
</gene>
<feature type="region of interest" description="Disordered" evidence="1">
    <location>
        <begin position="781"/>
        <end position="897"/>
    </location>
</feature>
<dbReference type="STRING" id="185761.SAMN05660282_01280"/>
<dbReference type="RefSeq" id="WP_092285580.1">
    <property type="nucleotide sequence ID" value="NZ_FOPJ01000006.1"/>
</dbReference>
<evidence type="ECO:0000313" key="5">
    <source>
        <dbReference type="Proteomes" id="UP000199065"/>
    </source>
</evidence>
<keyword evidence="2" id="KW-0732">Signal</keyword>
<name>A0A1I2SW89_9CORY</name>
<dbReference type="AlphaFoldDB" id="A0A1I2SW89"/>
<dbReference type="CDD" id="cd00222">
    <property type="entry name" value="CollagenBindB"/>
    <property type="match status" value="2"/>
</dbReference>
<organism evidence="4 5">
    <name type="scientific">Corynebacterium spheniscorum</name>
    <dbReference type="NCBI Taxonomy" id="185761"/>
    <lineage>
        <taxon>Bacteria</taxon>
        <taxon>Bacillati</taxon>
        <taxon>Actinomycetota</taxon>
        <taxon>Actinomycetes</taxon>
        <taxon>Mycobacteriales</taxon>
        <taxon>Corynebacteriaceae</taxon>
        <taxon>Corynebacterium</taxon>
    </lineage>
</organism>
<dbReference type="Pfam" id="PF05738">
    <property type="entry name" value="Cna_B"/>
    <property type="match status" value="2"/>
</dbReference>
<dbReference type="OrthoDB" id="3196823at2"/>
<dbReference type="InterPro" id="IPR008454">
    <property type="entry name" value="Collagen-bd_Cna-like_B-typ_dom"/>
</dbReference>
<dbReference type="Proteomes" id="UP000199065">
    <property type="component" value="Unassembled WGS sequence"/>
</dbReference>